<evidence type="ECO:0000256" key="3">
    <source>
        <dbReference type="PROSITE-ProRule" id="PRU00339"/>
    </source>
</evidence>
<evidence type="ECO:0000256" key="4">
    <source>
        <dbReference type="SAM" id="MobiDB-lite"/>
    </source>
</evidence>
<keyword evidence="1" id="KW-0677">Repeat</keyword>
<dbReference type="EnsemblPlants" id="MELO3C002325.2.1">
    <property type="protein sequence ID" value="MELO3C002325.2.1"/>
    <property type="gene ID" value="MELO3C002325.2"/>
</dbReference>
<dbReference type="InterPro" id="IPR011990">
    <property type="entry name" value="TPR-like_helical_dom_sf"/>
</dbReference>
<dbReference type="AlphaFoldDB" id="A0A9I9CEA6"/>
<dbReference type="Pfam" id="PF07719">
    <property type="entry name" value="TPR_2"/>
    <property type="match status" value="1"/>
</dbReference>
<evidence type="ECO:0008006" key="6">
    <source>
        <dbReference type="Google" id="ProtNLM"/>
    </source>
</evidence>
<dbReference type="PROSITE" id="PS50005">
    <property type="entry name" value="TPR"/>
    <property type="match status" value="5"/>
</dbReference>
<name>A0A9I9CEA6_CUCME</name>
<dbReference type="PROSITE" id="PS50293">
    <property type="entry name" value="TPR_REGION"/>
    <property type="match status" value="2"/>
</dbReference>
<dbReference type="Gramene" id="MELO3C002325.2.1">
    <property type="protein sequence ID" value="MELO3C002325.2.1"/>
    <property type="gene ID" value="MELO3C002325.2"/>
</dbReference>
<dbReference type="InterPro" id="IPR013105">
    <property type="entry name" value="TPR_2"/>
</dbReference>
<feature type="repeat" description="TPR" evidence="3">
    <location>
        <begin position="352"/>
        <end position="385"/>
    </location>
</feature>
<feature type="repeat" description="TPR" evidence="3">
    <location>
        <begin position="585"/>
        <end position="618"/>
    </location>
</feature>
<evidence type="ECO:0000256" key="2">
    <source>
        <dbReference type="ARBA" id="ARBA00022803"/>
    </source>
</evidence>
<protein>
    <recommendedName>
        <fullName evidence="6">UDP-N-acetylglucosamine--peptide N-acetylglucosaminyltransferase SPINDLY</fullName>
    </recommendedName>
</protein>
<organism evidence="5">
    <name type="scientific">Cucumis melo</name>
    <name type="common">Muskmelon</name>
    <dbReference type="NCBI Taxonomy" id="3656"/>
    <lineage>
        <taxon>Eukaryota</taxon>
        <taxon>Viridiplantae</taxon>
        <taxon>Streptophyta</taxon>
        <taxon>Embryophyta</taxon>
        <taxon>Tracheophyta</taxon>
        <taxon>Spermatophyta</taxon>
        <taxon>Magnoliopsida</taxon>
        <taxon>eudicotyledons</taxon>
        <taxon>Gunneridae</taxon>
        <taxon>Pentapetalae</taxon>
        <taxon>rosids</taxon>
        <taxon>fabids</taxon>
        <taxon>Cucurbitales</taxon>
        <taxon>Cucurbitaceae</taxon>
        <taxon>Benincaseae</taxon>
        <taxon>Cucumis</taxon>
    </lineage>
</organism>
<keyword evidence="2 3" id="KW-0802">TPR repeat</keyword>
<dbReference type="PANTHER" id="PTHR45523:SF1">
    <property type="entry name" value="TETRATRICOPEPTIDE REPEAT (TPR)-CONTAINING PROTEIN"/>
    <property type="match status" value="1"/>
</dbReference>
<evidence type="ECO:0000256" key="1">
    <source>
        <dbReference type="ARBA" id="ARBA00022737"/>
    </source>
</evidence>
<dbReference type="Pfam" id="PF13424">
    <property type="entry name" value="TPR_12"/>
    <property type="match status" value="1"/>
</dbReference>
<evidence type="ECO:0000313" key="5">
    <source>
        <dbReference type="EnsemblPlants" id="MELO3C002325.2.1"/>
    </source>
</evidence>
<dbReference type="PANTHER" id="PTHR45523">
    <property type="entry name" value="TETRATRICOPEPTIDE REPEAT (TPR)-CONTAINING PROTEIN-RELATED"/>
    <property type="match status" value="1"/>
</dbReference>
<feature type="repeat" description="TPR" evidence="3">
    <location>
        <begin position="515"/>
        <end position="548"/>
    </location>
</feature>
<feature type="repeat" description="TPR" evidence="3">
    <location>
        <begin position="224"/>
        <end position="257"/>
    </location>
</feature>
<proteinExistence type="predicted"/>
<reference evidence="5" key="1">
    <citation type="submission" date="2023-03" db="UniProtKB">
        <authorList>
            <consortium name="EnsemblPlants"/>
        </authorList>
    </citation>
    <scope>IDENTIFICATION</scope>
</reference>
<dbReference type="SUPFAM" id="SSF48452">
    <property type="entry name" value="TPR-like"/>
    <property type="match status" value="2"/>
</dbReference>
<sequence length="645" mass="70713">MPLKTEHGASDSSLDEHSKAVYSSKVVVLADLNVDPPEMDDDSCVHVSASAISSKEPSKLAGQRNLTFFGILIVHGTMLSVDESNHDKTVEICKDTNAMEVEGRRVSKIGKCRSRNNKVEYSLDSAADPDGDQHGQGVSTSREEKVSSLKTALVAYEKAEEILLQSDVEIHRPEFLSLVQIHHAQCLLLESVGDNTSNEELEQEELDEVCSKLKHSMQSDVRQAAVWNTLGLLLLTTGRVKSAISVLSSLLAIVPNNCDCLGNLGIAYLQSRAQACIVLPIFSSDIQYLYLQDQNHPAALINYAAFLLCKHGSTVVGAGANAGEGGVDEKVVGMNVAKECLLAALKVDPKAAHAWANLANAYFVTGDHRSSAKCLEKGAKLEPNCMSMRYAVAMHRLKDAERSQDRSEQLSWAGNEMASIIRDGDGLTIDHSVAWAGLSMVHKTQHEIAAGFRTDQSELREKEDHAVYSLNQAIAEDTDDAVQWHQLGLHSLCTREFKTSQRYLKAAIARFKNCSFAWSNLGISLQLSDNLTEAEEVYKKALSLVATEQAHTVFCNLGNLYRQQKQYERAKAMFSKSLELQPGYAPAFNNLGLVFIAEGQWEGAKYCFEKALEADPLLDSANSNLLKTVAVHRLCNSLSSCHVKD</sequence>
<feature type="repeat" description="TPR" evidence="3">
    <location>
        <begin position="551"/>
        <end position="584"/>
    </location>
</feature>
<dbReference type="Pfam" id="PF13432">
    <property type="entry name" value="TPR_16"/>
    <property type="match status" value="1"/>
</dbReference>
<dbReference type="InterPro" id="IPR019734">
    <property type="entry name" value="TPR_rpt"/>
</dbReference>
<dbReference type="Gene3D" id="1.25.40.10">
    <property type="entry name" value="Tetratricopeptide repeat domain"/>
    <property type="match status" value="3"/>
</dbReference>
<accession>A0A9I9CEA6</accession>
<feature type="region of interest" description="Disordered" evidence="4">
    <location>
        <begin position="121"/>
        <end position="144"/>
    </location>
</feature>
<dbReference type="SMART" id="SM00028">
    <property type="entry name" value="TPR"/>
    <property type="match status" value="6"/>
</dbReference>